<comment type="caution">
    <text evidence="1">The sequence shown here is derived from an EMBL/GenBank/DDBJ whole genome shotgun (WGS) entry which is preliminary data.</text>
</comment>
<gene>
    <name evidence="1" type="ORF">A2975_01945</name>
</gene>
<proteinExistence type="predicted"/>
<organism evidence="1 2">
    <name type="scientific">Candidatus Woesebacteria bacterium RIFCSPLOWO2_01_FULL_44_14</name>
    <dbReference type="NCBI Taxonomy" id="1802525"/>
    <lineage>
        <taxon>Bacteria</taxon>
        <taxon>Candidatus Woeseibacteriota</taxon>
    </lineage>
</organism>
<dbReference type="AlphaFoldDB" id="A0A1F8C301"/>
<evidence type="ECO:0000313" key="2">
    <source>
        <dbReference type="Proteomes" id="UP000178429"/>
    </source>
</evidence>
<reference evidence="1 2" key="1">
    <citation type="journal article" date="2016" name="Nat. Commun.">
        <title>Thousands of microbial genomes shed light on interconnected biogeochemical processes in an aquifer system.</title>
        <authorList>
            <person name="Anantharaman K."/>
            <person name="Brown C.T."/>
            <person name="Hug L.A."/>
            <person name="Sharon I."/>
            <person name="Castelle C.J."/>
            <person name="Probst A.J."/>
            <person name="Thomas B.C."/>
            <person name="Singh A."/>
            <person name="Wilkins M.J."/>
            <person name="Karaoz U."/>
            <person name="Brodie E.L."/>
            <person name="Williams K.H."/>
            <person name="Hubbard S.S."/>
            <person name="Banfield J.F."/>
        </authorList>
    </citation>
    <scope>NUCLEOTIDE SEQUENCE [LARGE SCALE GENOMIC DNA]</scope>
</reference>
<protein>
    <submittedName>
        <fullName evidence="1">Uncharacterized protein</fullName>
    </submittedName>
</protein>
<sequence length="150" mass="16355">MKKVLAFLVLIVAGVAAYLFMVGKMPTQMLSEIVATPTPQPVDYTASFEIYTYGTKRIFTAAMYHNLSGDVYIESSDPSIVRVKKAGVTWGDFFASLPMKLTRDCLTTGTGQTFCNSSGGTLGFFINDSPAPDALDQEIKQGDKLLVTYK</sequence>
<name>A0A1F8C301_9BACT</name>
<dbReference type="EMBL" id="MGHL01000004">
    <property type="protein sequence ID" value="OGM70520.1"/>
    <property type="molecule type" value="Genomic_DNA"/>
</dbReference>
<dbReference type="STRING" id="1802525.A2975_01945"/>
<accession>A0A1F8C301</accession>
<evidence type="ECO:0000313" key="1">
    <source>
        <dbReference type="EMBL" id="OGM70520.1"/>
    </source>
</evidence>
<dbReference type="Proteomes" id="UP000178429">
    <property type="component" value="Unassembled WGS sequence"/>
</dbReference>